<evidence type="ECO:0000256" key="6">
    <source>
        <dbReference type="ARBA" id="ARBA00023002"/>
    </source>
</evidence>
<dbReference type="EMBL" id="LR798268">
    <property type="protein sequence ID" value="CAB5219682.1"/>
    <property type="molecule type" value="Genomic_DNA"/>
</dbReference>
<evidence type="ECO:0000313" key="13">
    <source>
        <dbReference type="EMBL" id="CAB4122165.1"/>
    </source>
</evidence>
<dbReference type="InterPro" id="IPR005804">
    <property type="entry name" value="FA_desaturase_dom"/>
</dbReference>
<evidence type="ECO:0000256" key="5">
    <source>
        <dbReference type="ARBA" id="ARBA00022989"/>
    </source>
</evidence>
<keyword evidence="8" id="KW-0443">Lipid metabolism</keyword>
<dbReference type="PANTHER" id="PTHR11351:SF31">
    <property type="entry name" value="DESATURASE 1, ISOFORM A-RELATED"/>
    <property type="match status" value="1"/>
</dbReference>
<dbReference type="InterPro" id="IPR015876">
    <property type="entry name" value="Acyl-CoA_DS"/>
</dbReference>
<keyword evidence="6" id="KW-0560">Oxidoreductase</keyword>
<dbReference type="GO" id="GO:0016020">
    <property type="term" value="C:membrane"/>
    <property type="evidence" value="ECO:0007669"/>
    <property type="project" value="UniProtKB-SubCell"/>
</dbReference>
<proteinExistence type="predicted"/>
<feature type="transmembrane region" description="Helical" evidence="11">
    <location>
        <begin position="75"/>
        <end position="92"/>
    </location>
</feature>
<keyword evidence="7" id="KW-0408">Iron</keyword>
<dbReference type="CDD" id="cd03505">
    <property type="entry name" value="Delta9-FADS-like"/>
    <property type="match status" value="1"/>
</dbReference>
<keyword evidence="3 11" id="KW-0812">Transmembrane</keyword>
<protein>
    <submittedName>
        <fullName evidence="15">OLE1 Fatty-acid desaturase</fullName>
    </submittedName>
</protein>
<gene>
    <name evidence="15" type="ORF">UFOVP220_122</name>
    <name evidence="13" type="ORF">UFOVP26_104</name>
    <name evidence="14" type="ORF">UFOVP44_131</name>
</gene>
<evidence type="ECO:0000256" key="2">
    <source>
        <dbReference type="ARBA" id="ARBA00022516"/>
    </source>
</evidence>
<reference evidence="15" key="1">
    <citation type="submission" date="2020-05" db="EMBL/GenBank/DDBJ databases">
        <authorList>
            <person name="Chiriac C."/>
            <person name="Salcher M."/>
            <person name="Ghai R."/>
            <person name="Kavagutti S V."/>
        </authorList>
    </citation>
    <scope>NUCLEOTIDE SEQUENCE</scope>
</reference>
<dbReference type="GO" id="GO:0006633">
    <property type="term" value="P:fatty acid biosynthetic process"/>
    <property type="evidence" value="ECO:0007669"/>
    <property type="project" value="UniProtKB-KW"/>
</dbReference>
<keyword evidence="5 11" id="KW-1133">Transmembrane helix</keyword>
<evidence type="ECO:0000256" key="10">
    <source>
        <dbReference type="ARBA" id="ARBA00023160"/>
    </source>
</evidence>
<evidence type="ECO:0000256" key="7">
    <source>
        <dbReference type="ARBA" id="ARBA00023004"/>
    </source>
</evidence>
<comment type="subcellular location">
    <subcellularLocation>
        <location evidence="1">Membrane</location>
        <topology evidence="1">Multi-pass membrane protein</topology>
    </subcellularLocation>
</comment>
<feature type="transmembrane region" description="Helical" evidence="11">
    <location>
        <begin position="12"/>
        <end position="39"/>
    </location>
</feature>
<feature type="domain" description="Fatty acid desaturase" evidence="12">
    <location>
        <begin position="36"/>
        <end position="236"/>
    </location>
</feature>
<dbReference type="GO" id="GO:0016717">
    <property type="term" value="F:oxidoreductase activity, acting on paired donors, with oxidation of a pair of donors resulting in the reduction of molecular oxygen to two molecules of water"/>
    <property type="evidence" value="ECO:0007669"/>
    <property type="project" value="InterPro"/>
</dbReference>
<evidence type="ECO:0000313" key="14">
    <source>
        <dbReference type="EMBL" id="CAB4124024.1"/>
    </source>
</evidence>
<evidence type="ECO:0000313" key="15">
    <source>
        <dbReference type="EMBL" id="CAB5219682.1"/>
    </source>
</evidence>
<keyword evidence="10" id="KW-0275">Fatty acid biosynthesis</keyword>
<keyword evidence="4" id="KW-0276">Fatty acid metabolism</keyword>
<dbReference type="EMBL" id="LR796176">
    <property type="protein sequence ID" value="CAB4124024.1"/>
    <property type="molecule type" value="Genomic_DNA"/>
</dbReference>
<evidence type="ECO:0000256" key="8">
    <source>
        <dbReference type="ARBA" id="ARBA00023098"/>
    </source>
</evidence>
<keyword evidence="2" id="KW-0444">Lipid biosynthesis</keyword>
<dbReference type="EMBL" id="LR796152">
    <property type="protein sequence ID" value="CAB4122165.1"/>
    <property type="molecule type" value="Genomic_DNA"/>
</dbReference>
<accession>A0A6J7WSI3</accession>
<evidence type="ECO:0000256" key="4">
    <source>
        <dbReference type="ARBA" id="ARBA00022832"/>
    </source>
</evidence>
<organism evidence="15">
    <name type="scientific">uncultured Caudovirales phage</name>
    <dbReference type="NCBI Taxonomy" id="2100421"/>
    <lineage>
        <taxon>Viruses</taxon>
        <taxon>Duplodnaviria</taxon>
        <taxon>Heunggongvirae</taxon>
        <taxon>Uroviricota</taxon>
        <taxon>Caudoviricetes</taxon>
        <taxon>Peduoviridae</taxon>
        <taxon>Maltschvirus</taxon>
        <taxon>Maltschvirus maltsch</taxon>
    </lineage>
</organism>
<dbReference type="Pfam" id="PF00487">
    <property type="entry name" value="FA_desaturase"/>
    <property type="match status" value="1"/>
</dbReference>
<evidence type="ECO:0000256" key="3">
    <source>
        <dbReference type="ARBA" id="ARBA00022692"/>
    </source>
</evidence>
<evidence type="ECO:0000256" key="11">
    <source>
        <dbReference type="SAM" id="Phobius"/>
    </source>
</evidence>
<evidence type="ECO:0000256" key="9">
    <source>
        <dbReference type="ARBA" id="ARBA00023136"/>
    </source>
</evidence>
<sequence>MDIFIKQNKWRILLGIIYASAILGIGLAIAGMASLWWLLAGLVTSKIVQLIGHSIGLHRFFSHKSFDTTKTWENVMAWVSILLGIGSPIQYARNHRFHHRTSDTKDDIHSSHFDGRISTALGLWAFHDVSWFMTKGTEATRDLMSNPTLRFINKHYYPIWYSLIAITLLIDWRITLYLLMLPSFIFHLEVNGMVNTACHIWGYRNFETKDYSRNLKWVAYWMMGEGYHNNHHARPHLWDCGVKEDEWDGSAWFIEKFMAIDGRHTRAGKIRID</sequence>
<dbReference type="PANTHER" id="PTHR11351">
    <property type="entry name" value="ACYL-COA DESATURASE"/>
    <property type="match status" value="1"/>
</dbReference>
<feature type="transmembrane region" description="Helical" evidence="11">
    <location>
        <begin position="159"/>
        <end position="180"/>
    </location>
</feature>
<name>A0A6J7WSI3_9CAUD</name>
<keyword evidence="9 11" id="KW-0472">Membrane</keyword>
<evidence type="ECO:0000256" key="1">
    <source>
        <dbReference type="ARBA" id="ARBA00004141"/>
    </source>
</evidence>
<evidence type="ECO:0000259" key="12">
    <source>
        <dbReference type="Pfam" id="PF00487"/>
    </source>
</evidence>